<dbReference type="EC" id="2.1.2.9" evidence="2 5"/>
<evidence type="ECO:0000313" key="8">
    <source>
        <dbReference type="EMBL" id="HIR66344.1"/>
    </source>
</evidence>
<dbReference type="InterPro" id="IPR011034">
    <property type="entry name" value="Formyl_transferase-like_C_sf"/>
</dbReference>
<comment type="caution">
    <text evidence="8">The sequence shown here is derived from an EMBL/GenBank/DDBJ whole genome shotgun (WGS) entry which is preliminary data.</text>
</comment>
<comment type="similarity">
    <text evidence="1 5">Belongs to the Fmt family.</text>
</comment>
<dbReference type="SUPFAM" id="SSF50486">
    <property type="entry name" value="FMT C-terminal domain-like"/>
    <property type="match status" value="1"/>
</dbReference>
<protein>
    <recommendedName>
        <fullName evidence="2 5">Methionyl-tRNA formyltransferase</fullName>
        <ecNumber evidence="2 5">2.1.2.9</ecNumber>
    </recommendedName>
</protein>
<dbReference type="PANTHER" id="PTHR11138:SF5">
    <property type="entry name" value="METHIONYL-TRNA FORMYLTRANSFERASE, MITOCHONDRIAL"/>
    <property type="match status" value="1"/>
</dbReference>
<dbReference type="NCBIfam" id="TIGR00460">
    <property type="entry name" value="fmt"/>
    <property type="match status" value="1"/>
</dbReference>
<organism evidence="8 9">
    <name type="scientific">Candidatus Fimimonas gallinarum</name>
    <dbReference type="NCBI Taxonomy" id="2840821"/>
    <lineage>
        <taxon>Bacteria</taxon>
        <taxon>Pseudomonadati</taxon>
        <taxon>Myxococcota</taxon>
        <taxon>Myxococcia</taxon>
        <taxon>Myxococcales</taxon>
        <taxon>Cystobacterineae</taxon>
        <taxon>Myxococcaceae</taxon>
        <taxon>Myxococcaceae incertae sedis</taxon>
        <taxon>Candidatus Fimimonas</taxon>
    </lineage>
</organism>
<evidence type="ECO:0000256" key="5">
    <source>
        <dbReference type="HAMAP-Rule" id="MF_00182"/>
    </source>
</evidence>
<evidence type="ECO:0000259" key="6">
    <source>
        <dbReference type="Pfam" id="PF00551"/>
    </source>
</evidence>
<dbReference type="InterPro" id="IPR002376">
    <property type="entry name" value="Formyl_transf_N"/>
</dbReference>
<dbReference type="InterPro" id="IPR005794">
    <property type="entry name" value="Fmt"/>
</dbReference>
<dbReference type="InterPro" id="IPR044135">
    <property type="entry name" value="Met-tRNA-FMT_C"/>
</dbReference>
<gene>
    <name evidence="5" type="primary">fmt</name>
    <name evidence="8" type="ORF">IAC95_05645</name>
</gene>
<dbReference type="PANTHER" id="PTHR11138">
    <property type="entry name" value="METHIONYL-TRNA FORMYLTRANSFERASE"/>
    <property type="match status" value="1"/>
</dbReference>
<dbReference type="GO" id="GO:0005829">
    <property type="term" value="C:cytosol"/>
    <property type="evidence" value="ECO:0007669"/>
    <property type="project" value="TreeGrafter"/>
</dbReference>
<dbReference type="Gene3D" id="3.40.50.12230">
    <property type="match status" value="1"/>
</dbReference>
<dbReference type="AlphaFoldDB" id="A0A9D1E566"/>
<dbReference type="Proteomes" id="UP000824200">
    <property type="component" value="Unassembled WGS sequence"/>
</dbReference>
<dbReference type="Pfam" id="PF02911">
    <property type="entry name" value="Formyl_trans_C"/>
    <property type="match status" value="1"/>
</dbReference>
<feature type="domain" description="Formyl transferase C-terminal" evidence="7">
    <location>
        <begin position="202"/>
        <end position="300"/>
    </location>
</feature>
<dbReference type="Pfam" id="PF00551">
    <property type="entry name" value="Formyl_trans_N"/>
    <property type="match status" value="1"/>
</dbReference>
<dbReference type="CDD" id="cd08646">
    <property type="entry name" value="FMT_core_Met-tRNA-FMT_N"/>
    <property type="match status" value="1"/>
</dbReference>
<reference evidence="8" key="1">
    <citation type="submission" date="2020-10" db="EMBL/GenBank/DDBJ databases">
        <authorList>
            <person name="Gilroy R."/>
        </authorList>
    </citation>
    <scope>NUCLEOTIDE SEQUENCE</scope>
    <source>
        <strain evidence="8">CHK121-14286</strain>
    </source>
</reference>
<dbReference type="InterPro" id="IPR036477">
    <property type="entry name" value="Formyl_transf_N_sf"/>
</dbReference>
<evidence type="ECO:0000256" key="2">
    <source>
        <dbReference type="ARBA" id="ARBA00012261"/>
    </source>
</evidence>
<dbReference type="HAMAP" id="MF_00182">
    <property type="entry name" value="Formyl_trans"/>
    <property type="match status" value="1"/>
</dbReference>
<dbReference type="SUPFAM" id="SSF53328">
    <property type="entry name" value="Formyltransferase"/>
    <property type="match status" value="1"/>
</dbReference>
<feature type="domain" description="Formyl transferase N-terminal" evidence="6">
    <location>
        <begin position="4"/>
        <end position="178"/>
    </location>
</feature>
<evidence type="ECO:0000259" key="7">
    <source>
        <dbReference type="Pfam" id="PF02911"/>
    </source>
</evidence>
<comment type="catalytic activity">
    <reaction evidence="5">
        <text>L-methionyl-tRNA(fMet) + (6R)-10-formyltetrahydrofolate = N-formyl-L-methionyl-tRNA(fMet) + (6S)-5,6,7,8-tetrahydrofolate + H(+)</text>
        <dbReference type="Rhea" id="RHEA:24380"/>
        <dbReference type="Rhea" id="RHEA-COMP:9952"/>
        <dbReference type="Rhea" id="RHEA-COMP:9953"/>
        <dbReference type="ChEBI" id="CHEBI:15378"/>
        <dbReference type="ChEBI" id="CHEBI:57453"/>
        <dbReference type="ChEBI" id="CHEBI:78530"/>
        <dbReference type="ChEBI" id="CHEBI:78844"/>
        <dbReference type="ChEBI" id="CHEBI:195366"/>
        <dbReference type="EC" id="2.1.2.9"/>
    </reaction>
</comment>
<proteinExistence type="inferred from homology"/>
<sequence length="310" mass="33564">MALKVIFLGTPDFGLPALQRIYEEHQLIACVCQPDKAGARGKTEFSPVKKFALQHNVPLFQFEKISRDGVDTLKALKPDIMVTAAYGQILSQEIIDIPTHGIINIHGSLLPKLRGAAPIQYAVLTGLQKTGITILKTVRQVDAGDIILQKSLDIAPLETSGELFDRMAVLGAECVSEALKQIENGTAVYTPQAEEEATFSAKITAEQEKIDWSLPARQLVNLVRALSPDIGGWTTLNGAHLKIFQLIPCDKAYQGKCGEVVESGKKSLAVMCGDGNAVYVTKLQLQNAKRLDIASFLCGKRIALGTVLGE</sequence>
<feature type="binding site" evidence="5">
    <location>
        <begin position="108"/>
        <end position="111"/>
    </location>
    <ligand>
        <name>(6S)-5,6,7,8-tetrahydrofolate</name>
        <dbReference type="ChEBI" id="CHEBI:57453"/>
    </ligand>
</feature>
<evidence type="ECO:0000256" key="4">
    <source>
        <dbReference type="ARBA" id="ARBA00022917"/>
    </source>
</evidence>
<evidence type="ECO:0000256" key="3">
    <source>
        <dbReference type="ARBA" id="ARBA00022679"/>
    </source>
</evidence>
<dbReference type="GO" id="GO:0004479">
    <property type="term" value="F:methionyl-tRNA formyltransferase activity"/>
    <property type="evidence" value="ECO:0007669"/>
    <property type="project" value="UniProtKB-UniRule"/>
</dbReference>
<name>A0A9D1E566_9BACT</name>
<accession>A0A9D1E566</accession>
<dbReference type="EMBL" id="DVHL01000045">
    <property type="protein sequence ID" value="HIR66344.1"/>
    <property type="molecule type" value="Genomic_DNA"/>
</dbReference>
<keyword evidence="3 5" id="KW-0808">Transferase</keyword>
<dbReference type="CDD" id="cd08704">
    <property type="entry name" value="Met_tRNA_FMT_C"/>
    <property type="match status" value="1"/>
</dbReference>
<keyword evidence="4 5" id="KW-0648">Protein biosynthesis</keyword>
<comment type="function">
    <text evidence="5">Attaches a formyl group to the free amino group of methionyl-tRNA(fMet). The formyl group appears to play a dual role in the initiator identity of N-formylmethionyl-tRNA by promoting its recognition by IF2 and preventing the misappropriation of this tRNA by the elongation apparatus.</text>
</comment>
<reference evidence="8" key="2">
    <citation type="journal article" date="2021" name="PeerJ">
        <title>Extensive microbial diversity within the chicken gut microbiome revealed by metagenomics and culture.</title>
        <authorList>
            <person name="Gilroy R."/>
            <person name="Ravi A."/>
            <person name="Getino M."/>
            <person name="Pursley I."/>
            <person name="Horton D.L."/>
            <person name="Alikhan N.F."/>
            <person name="Baker D."/>
            <person name="Gharbi K."/>
            <person name="Hall N."/>
            <person name="Watson M."/>
            <person name="Adriaenssens E.M."/>
            <person name="Foster-Nyarko E."/>
            <person name="Jarju S."/>
            <person name="Secka A."/>
            <person name="Antonio M."/>
            <person name="Oren A."/>
            <person name="Chaudhuri R.R."/>
            <person name="La Ragione R."/>
            <person name="Hildebrand F."/>
            <person name="Pallen M.J."/>
        </authorList>
    </citation>
    <scope>NUCLEOTIDE SEQUENCE</scope>
    <source>
        <strain evidence="8">CHK121-14286</strain>
    </source>
</reference>
<dbReference type="InterPro" id="IPR005793">
    <property type="entry name" value="Formyl_trans_C"/>
</dbReference>
<evidence type="ECO:0000313" key="9">
    <source>
        <dbReference type="Proteomes" id="UP000824200"/>
    </source>
</evidence>
<dbReference type="InterPro" id="IPR041711">
    <property type="entry name" value="Met-tRNA-FMT_N"/>
</dbReference>
<evidence type="ECO:0000256" key="1">
    <source>
        <dbReference type="ARBA" id="ARBA00010699"/>
    </source>
</evidence>